<name>A0A0A9FNZ7_ARUDO</name>
<reference evidence="1" key="1">
    <citation type="submission" date="2014-09" db="EMBL/GenBank/DDBJ databases">
        <authorList>
            <person name="Magalhaes I.L.F."/>
            <person name="Oliveira U."/>
            <person name="Santos F.R."/>
            <person name="Vidigal T.H.D.A."/>
            <person name="Brescovit A.D."/>
            <person name="Santos A.J."/>
        </authorList>
    </citation>
    <scope>NUCLEOTIDE SEQUENCE</scope>
    <source>
        <tissue evidence="1">Shoot tissue taken approximately 20 cm above the soil surface</tissue>
    </source>
</reference>
<sequence>MKCCRILPRIVLLTTIVC</sequence>
<protein>
    <submittedName>
        <fullName evidence="1">Uncharacterized protein</fullName>
    </submittedName>
</protein>
<dbReference type="EMBL" id="GBRH01183879">
    <property type="protein sequence ID" value="JAE14017.1"/>
    <property type="molecule type" value="Transcribed_RNA"/>
</dbReference>
<proteinExistence type="predicted"/>
<organism evidence="1">
    <name type="scientific">Arundo donax</name>
    <name type="common">Giant reed</name>
    <name type="synonym">Donax arundinaceus</name>
    <dbReference type="NCBI Taxonomy" id="35708"/>
    <lineage>
        <taxon>Eukaryota</taxon>
        <taxon>Viridiplantae</taxon>
        <taxon>Streptophyta</taxon>
        <taxon>Embryophyta</taxon>
        <taxon>Tracheophyta</taxon>
        <taxon>Spermatophyta</taxon>
        <taxon>Magnoliopsida</taxon>
        <taxon>Liliopsida</taxon>
        <taxon>Poales</taxon>
        <taxon>Poaceae</taxon>
        <taxon>PACMAD clade</taxon>
        <taxon>Arundinoideae</taxon>
        <taxon>Arundineae</taxon>
        <taxon>Arundo</taxon>
    </lineage>
</organism>
<accession>A0A0A9FNZ7</accession>
<evidence type="ECO:0000313" key="1">
    <source>
        <dbReference type="EMBL" id="JAE14017.1"/>
    </source>
</evidence>
<reference evidence="1" key="2">
    <citation type="journal article" date="2015" name="Data Brief">
        <title>Shoot transcriptome of the giant reed, Arundo donax.</title>
        <authorList>
            <person name="Barrero R.A."/>
            <person name="Guerrero F.D."/>
            <person name="Moolhuijzen P."/>
            <person name="Goolsby J.A."/>
            <person name="Tidwell J."/>
            <person name="Bellgard S.E."/>
            <person name="Bellgard M.I."/>
        </authorList>
    </citation>
    <scope>NUCLEOTIDE SEQUENCE</scope>
    <source>
        <tissue evidence="1">Shoot tissue taken approximately 20 cm above the soil surface</tissue>
    </source>
</reference>
<dbReference type="AlphaFoldDB" id="A0A0A9FNZ7"/>